<feature type="transmembrane region" description="Helical" evidence="7">
    <location>
        <begin position="6"/>
        <end position="26"/>
    </location>
</feature>
<comment type="subcellular location">
    <subcellularLocation>
        <location evidence="1">Cell membrane</location>
        <topology evidence="1">Multi-pass membrane protein</topology>
    </subcellularLocation>
</comment>
<evidence type="ECO:0000313" key="10">
    <source>
        <dbReference type="EMBL" id="KHF41956.1"/>
    </source>
</evidence>
<evidence type="ECO:0000256" key="6">
    <source>
        <dbReference type="ARBA" id="ARBA00023136"/>
    </source>
</evidence>
<feature type="domain" description="YetF C-terminal" evidence="8">
    <location>
        <begin position="82"/>
        <end position="213"/>
    </location>
</feature>
<evidence type="ECO:0008006" key="12">
    <source>
        <dbReference type="Google" id="ProtNLM"/>
    </source>
</evidence>
<organism evidence="10 11">
    <name type="scientific">Halalkalibacter okhensis</name>
    <dbReference type="NCBI Taxonomy" id="333138"/>
    <lineage>
        <taxon>Bacteria</taxon>
        <taxon>Bacillati</taxon>
        <taxon>Bacillota</taxon>
        <taxon>Bacilli</taxon>
        <taxon>Bacillales</taxon>
        <taxon>Bacillaceae</taxon>
        <taxon>Halalkalibacter</taxon>
    </lineage>
</organism>
<dbReference type="InterPro" id="IPR048454">
    <property type="entry name" value="YetF_N"/>
</dbReference>
<protein>
    <recommendedName>
        <fullName evidence="12">DUF421 domain-containing protein</fullName>
    </recommendedName>
</protein>
<keyword evidence="3" id="KW-1003">Cell membrane</keyword>
<dbReference type="Gene3D" id="3.30.240.20">
    <property type="entry name" value="bsu07140 like domains"/>
    <property type="match status" value="2"/>
</dbReference>
<dbReference type="GO" id="GO:0005886">
    <property type="term" value="C:plasma membrane"/>
    <property type="evidence" value="ECO:0007669"/>
    <property type="project" value="UniProtKB-SubCell"/>
</dbReference>
<name>A0A0B0IQL5_9BACI</name>
<keyword evidence="11" id="KW-1185">Reference proteome</keyword>
<comment type="caution">
    <text evidence="10">The sequence shown here is derived from an EMBL/GenBank/DDBJ whole genome shotgun (WGS) entry which is preliminary data.</text>
</comment>
<keyword evidence="6 7" id="KW-0472">Membrane</keyword>
<dbReference type="AlphaFoldDB" id="A0A0B0IQL5"/>
<proteinExistence type="inferred from homology"/>
<evidence type="ECO:0000256" key="3">
    <source>
        <dbReference type="ARBA" id="ARBA00022475"/>
    </source>
</evidence>
<dbReference type="PANTHER" id="PTHR34582:SF7">
    <property type="entry name" value="UPF0702 TRANSMEMBRANE PROTEIN YDFS"/>
    <property type="match status" value="1"/>
</dbReference>
<feature type="transmembrane region" description="Helical" evidence="7">
    <location>
        <begin position="62"/>
        <end position="81"/>
    </location>
</feature>
<sequence length="237" mass="26691">MNELFIVFVRTIGAFSFLLVLNHLLGKQSLSQMTNHDFITAVMMGAISANVAFNTQLNFKDIVLSLILVSAIGYITSFLSLKNHIFRKVFSGEPTVIIENGKILEEHMKKQKYTLDALNQGLRQKGIFDINEVKYAVLEVNGQLSVQKKSELLPLTQKSFYKHSTDEIRNFPVELIMDGTIKKKNLEDLGLDAETLKDMLFKKGVHPSTVFYCVLGTNGQLAIDLYNDSIKNPIDSE</sequence>
<evidence type="ECO:0000256" key="4">
    <source>
        <dbReference type="ARBA" id="ARBA00022692"/>
    </source>
</evidence>
<dbReference type="eggNOG" id="COG2323">
    <property type="taxonomic scope" value="Bacteria"/>
</dbReference>
<keyword evidence="5 7" id="KW-1133">Transmembrane helix</keyword>
<gene>
    <name evidence="10" type="ORF">LQ50_01315</name>
</gene>
<dbReference type="InterPro" id="IPR023090">
    <property type="entry name" value="UPF0702_alpha/beta_dom_sf"/>
</dbReference>
<evidence type="ECO:0000256" key="1">
    <source>
        <dbReference type="ARBA" id="ARBA00004651"/>
    </source>
</evidence>
<dbReference type="PANTHER" id="PTHR34582">
    <property type="entry name" value="UPF0702 TRANSMEMBRANE PROTEIN YCAP"/>
    <property type="match status" value="1"/>
</dbReference>
<dbReference type="Proteomes" id="UP000030832">
    <property type="component" value="Unassembled WGS sequence"/>
</dbReference>
<evidence type="ECO:0000313" key="11">
    <source>
        <dbReference type="Proteomes" id="UP000030832"/>
    </source>
</evidence>
<keyword evidence="4 7" id="KW-0812">Transmembrane</keyword>
<dbReference type="EMBL" id="JRJU01000001">
    <property type="protein sequence ID" value="KHF41956.1"/>
    <property type="molecule type" value="Genomic_DNA"/>
</dbReference>
<dbReference type="Pfam" id="PF20730">
    <property type="entry name" value="YetF_N"/>
    <property type="match status" value="1"/>
</dbReference>
<dbReference type="InterPro" id="IPR007353">
    <property type="entry name" value="DUF421"/>
</dbReference>
<dbReference type="Pfam" id="PF04239">
    <property type="entry name" value="DUF421"/>
    <property type="match status" value="1"/>
</dbReference>
<evidence type="ECO:0000256" key="5">
    <source>
        <dbReference type="ARBA" id="ARBA00022989"/>
    </source>
</evidence>
<dbReference type="STRING" id="333138.LQ50_01315"/>
<feature type="domain" description="YetF-like N-terminal transmembrane" evidence="9">
    <location>
        <begin position="8"/>
        <end position="78"/>
    </location>
</feature>
<accession>A0A0B0IQL5</accession>
<feature type="transmembrane region" description="Helical" evidence="7">
    <location>
        <begin position="38"/>
        <end position="56"/>
    </location>
</feature>
<evidence type="ECO:0000256" key="2">
    <source>
        <dbReference type="ARBA" id="ARBA00006448"/>
    </source>
</evidence>
<evidence type="ECO:0000259" key="8">
    <source>
        <dbReference type="Pfam" id="PF04239"/>
    </source>
</evidence>
<dbReference type="OrthoDB" id="9778331at2"/>
<evidence type="ECO:0000256" key="7">
    <source>
        <dbReference type="SAM" id="Phobius"/>
    </source>
</evidence>
<comment type="similarity">
    <text evidence="2">Belongs to the UPF0702 family.</text>
</comment>
<reference evidence="10 11" key="1">
    <citation type="submission" date="2014-09" db="EMBL/GenBank/DDBJ databases">
        <title>Genome sequencing and annotation of Bacillus Okhensis strain Kh10-101T.</title>
        <authorList>
            <person name="Prakash J.S."/>
        </authorList>
    </citation>
    <scope>NUCLEOTIDE SEQUENCE [LARGE SCALE GENOMIC DNA]</scope>
    <source>
        <strain evidence="11">Kh10-101T</strain>
    </source>
</reference>
<evidence type="ECO:0000259" key="9">
    <source>
        <dbReference type="Pfam" id="PF20730"/>
    </source>
</evidence>
<dbReference type="RefSeq" id="WP_034625152.1">
    <property type="nucleotide sequence ID" value="NZ_JRJU01000001.1"/>
</dbReference>